<sequence length="118" mass="12701">MAANVSGNLELARFLHQMGFSHAADRDAWGFSPACYAAVRGDPDLLEALLRHRADPNDRVRKGCHKFGISRNTSLLALCAFNGHNDCLRLLIAKHAHVDAKDVICSGPLHAACGANNA</sequence>
<proteinExistence type="predicted"/>
<dbReference type="AlphaFoldDB" id="A0A812LVD4"/>
<dbReference type="InterPro" id="IPR050776">
    <property type="entry name" value="Ank_Repeat/CDKN_Inhibitor"/>
</dbReference>
<dbReference type="Gene3D" id="1.25.40.20">
    <property type="entry name" value="Ankyrin repeat-containing domain"/>
    <property type="match status" value="1"/>
</dbReference>
<dbReference type="Proteomes" id="UP000649617">
    <property type="component" value="Unassembled WGS sequence"/>
</dbReference>
<dbReference type="EMBL" id="CAJNIZ010006523">
    <property type="protein sequence ID" value="CAE7250666.1"/>
    <property type="molecule type" value="Genomic_DNA"/>
</dbReference>
<name>A0A812LVD4_SYMPI</name>
<organism evidence="3 4">
    <name type="scientific">Symbiodinium pilosum</name>
    <name type="common">Dinoflagellate</name>
    <dbReference type="NCBI Taxonomy" id="2952"/>
    <lineage>
        <taxon>Eukaryota</taxon>
        <taxon>Sar</taxon>
        <taxon>Alveolata</taxon>
        <taxon>Dinophyceae</taxon>
        <taxon>Suessiales</taxon>
        <taxon>Symbiodiniaceae</taxon>
        <taxon>Symbiodinium</taxon>
    </lineage>
</organism>
<evidence type="ECO:0000256" key="1">
    <source>
        <dbReference type="ARBA" id="ARBA00022737"/>
    </source>
</evidence>
<dbReference type="SMART" id="SM00248">
    <property type="entry name" value="ANK"/>
    <property type="match status" value="2"/>
</dbReference>
<dbReference type="InterPro" id="IPR002110">
    <property type="entry name" value="Ankyrin_rpt"/>
</dbReference>
<evidence type="ECO:0000313" key="3">
    <source>
        <dbReference type="EMBL" id="CAE7250666.1"/>
    </source>
</evidence>
<dbReference type="PANTHER" id="PTHR24201">
    <property type="entry name" value="ANK_REP_REGION DOMAIN-CONTAINING PROTEIN"/>
    <property type="match status" value="1"/>
</dbReference>
<dbReference type="GO" id="GO:0005634">
    <property type="term" value="C:nucleus"/>
    <property type="evidence" value="ECO:0007669"/>
    <property type="project" value="TreeGrafter"/>
</dbReference>
<evidence type="ECO:0000313" key="4">
    <source>
        <dbReference type="Proteomes" id="UP000649617"/>
    </source>
</evidence>
<reference evidence="3" key="1">
    <citation type="submission" date="2021-02" db="EMBL/GenBank/DDBJ databases">
        <authorList>
            <person name="Dougan E. K."/>
            <person name="Rhodes N."/>
            <person name="Thang M."/>
            <person name="Chan C."/>
        </authorList>
    </citation>
    <scope>NUCLEOTIDE SEQUENCE</scope>
</reference>
<comment type="caution">
    <text evidence="3">The sequence shown here is derived from an EMBL/GenBank/DDBJ whole genome shotgun (WGS) entry which is preliminary data.</text>
</comment>
<accession>A0A812LVD4</accession>
<evidence type="ECO:0000256" key="2">
    <source>
        <dbReference type="ARBA" id="ARBA00023043"/>
    </source>
</evidence>
<protein>
    <submittedName>
        <fullName evidence="3">Rep protein</fullName>
    </submittedName>
</protein>
<keyword evidence="1" id="KW-0677">Repeat</keyword>
<keyword evidence="4" id="KW-1185">Reference proteome</keyword>
<dbReference type="OrthoDB" id="539213at2759"/>
<dbReference type="InterPro" id="IPR036770">
    <property type="entry name" value="Ankyrin_rpt-contain_sf"/>
</dbReference>
<feature type="non-terminal residue" evidence="3">
    <location>
        <position position="118"/>
    </location>
</feature>
<dbReference type="Pfam" id="PF00023">
    <property type="entry name" value="Ank"/>
    <property type="match status" value="2"/>
</dbReference>
<dbReference type="PANTHER" id="PTHR24201:SF16">
    <property type="entry name" value="ANKYRIN-1-LIKE-RELATED"/>
    <property type="match status" value="1"/>
</dbReference>
<gene>
    <name evidence="3" type="primary">rep</name>
    <name evidence="3" type="ORF">SPIL2461_LOCUS4814</name>
</gene>
<keyword evidence="2" id="KW-0040">ANK repeat</keyword>
<dbReference type="SUPFAM" id="SSF48403">
    <property type="entry name" value="Ankyrin repeat"/>
    <property type="match status" value="1"/>
</dbReference>